<dbReference type="EMBL" id="JAAJBV010000010">
    <property type="protein sequence ID" value="NHM05374.1"/>
    <property type="molecule type" value="Genomic_DNA"/>
</dbReference>
<dbReference type="NCBIfam" id="TIGR04131">
    <property type="entry name" value="Bac_Flav_CTERM"/>
    <property type="match status" value="1"/>
</dbReference>
<protein>
    <submittedName>
        <fullName evidence="1">Gliding motility-associated C-terminal domain-containing protein</fullName>
    </submittedName>
</protein>
<dbReference type="InterPro" id="IPR013783">
    <property type="entry name" value="Ig-like_fold"/>
</dbReference>
<gene>
    <name evidence="1" type="ORF">G4L40_11720</name>
</gene>
<dbReference type="Proteomes" id="UP000761423">
    <property type="component" value="Unassembled WGS sequence"/>
</dbReference>
<sequence length="1163" mass="126204">MYKAVQIILFIFLSNLSFSQLSNFTFQVTPQNETCLGNGSLTFAVSGTTSGSTLVYSVYLLPNIVSPIAVLNSNTLTGLNAGDYLVVATQSLGASSGSQQQNVTIINNIATLDYTLVGQKVKCGNDGAITVNVISGNPASYEIVSGPTTTSPQTSNSFSNLGVGVYEIKVTDVCGDAVVQTYTLVQALISLVIDPGLTSGQLPSCNTVNLTNFFGVPMGYEIAYPITFEYTVYPPGGGSPFVSYVVANNNSSSVSLTIPFYHNQSYYYDIKATDACGNVYQSNNNLINKKIDFTILVSKIDCTTKQLSLTLDYFVAPYTIDFVAFPAGFNPTMFNPIHPGPFTSGTTVYGGIGNSFPNGSYTIQITDACGRTVTRSVTIQDTVVNPSYSASSNGCGQVTVFLQGATMQSVIITSAPITYAYAIPHNVSSFIDPITNIFSISGLPVGTYNFQITDICNNIYNLTIIVPPYVQTPFVVLQKPGCDDGYGSVRIDSNVLLSNAELLSGPSNYAGTLPLSLSIIGGTSIYLSNLPEGDYVVQSTNFCGVTRTDSIHVVGYQEIQTNVQLQKYCGSFNLYLEHNSNTNNSDNSEVFWIQKYNSTANLWEHPITGFDYVDGSLLTGMNAISISNYVNNINLQFSGIIRIVKVSKIYSFAGQSINCIKTIHSFEIADGPTIINIDTIGCLNGNSEAIVIADGVPPLNYRITTKDGAPFLIENNNLNSFPNLFSGIYNFQVEDSCGNIVNSLVEITSIAPFGITSTLLCNNEQASLSVPNYPFLTYEWWKDSNPTNILSTSNVLNFNPFNNLVDYGTYKVKITNASNISSCFNVELSETISNVFESPKAGLDSNTAFCENQQIINLNDFLSGNFDSNGVWSEISGSNTLVDNLWDANLLPYGTYQFLYTVSSSSCGFDDAIITLELKEKPVLSNVANSIGICVGDDVVINSGIANANYLWEGPNGFLSTNENLVIQDSNLFDSGIYSLKVTKDGCESNIHNIDVLVSAQPAFILKEDCVDNIKILEVIPQNDSFNVNDVIIEWIGPNNYTNSSNLIQVPSEAIGEYSAQVINNGCSKIESIIIQGTACGIQSGISPNDDGKNDSFDLSGYDVDNLKIFSRYGREVYSKDNYESEWYGQDYNGNMLPAATYYYYIRLTGGVEKTGWIYLVRE</sequence>
<proteinExistence type="predicted"/>
<dbReference type="Gene3D" id="2.60.40.10">
    <property type="entry name" value="Immunoglobulins"/>
    <property type="match status" value="1"/>
</dbReference>
<keyword evidence="2" id="KW-1185">Reference proteome</keyword>
<organism evidence="1 2">
    <name type="scientific">Flavobacterium celericrescens</name>
    <dbReference type="NCBI Taxonomy" id="2709780"/>
    <lineage>
        <taxon>Bacteria</taxon>
        <taxon>Pseudomonadati</taxon>
        <taxon>Bacteroidota</taxon>
        <taxon>Flavobacteriia</taxon>
        <taxon>Flavobacteriales</taxon>
        <taxon>Flavobacteriaceae</taxon>
        <taxon>Flavobacterium</taxon>
    </lineage>
</organism>
<comment type="caution">
    <text evidence="1">The sequence shown here is derived from an EMBL/GenBank/DDBJ whole genome shotgun (WGS) entry which is preliminary data.</text>
</comment>
<accession>A0ABX0IE73</accession>
<name>A0ABX0IE73_9FLAO</name>
<dbReference type="RefSeq" id="WP_166237394.1">
    <property type="nucleotide sequence ID" value="NZ_JAAJBV010000010.1"/>
</dbReference>
<dbReference type="InterPro" id="IPR026341">
    <property type="entry name" value="T9SS_type_B"/>
</dbReference>
<evidence type="ECO:0000313" key="1">
    <source>
        <dbReference type="EMBL" id="NHM05374.1"/>
    </source>
</evidence>
<reference evidence="1 2" key="1">
    <citation type="submission" date="2020-02" db="EMBL/GenBank/DDBJ databases">
        <authorList>
            <person name="Chen W.-M."/>
        </authorList>
    </citation>
    <scope>NUCLEOTIDE SEQUENCE [LARGE SCALE GENOMIC DNA]</scope>
    <source>
        <strain evidence="1 2">TWA-26</strain>
    </source>
</reference>
<dbReference type="Pfam" id="PF13585">
    <property type="entry name" value="CHU_C"/>
    <property type="match status" value="1"/>
</dbReference>
<evidence type="ECO:0000313" key="2">
    <source>
        <dbReference type="Proteomes" id="UP000761423"/>
    </source>
</evidence>